<keyword evidence="1" id="KW-0732">Signal</keyword>
<sequence length="624" mass="69857">MNLVKGLPNLLWLCILITLLTACSNSSSHRATTEATTLPFGAEEVTAETDYDGDGHWDTRTTYSFVYNEDLQVTEATIIYEDDDNADGIADSRTTETYVYDPTIEAEDITIRRAVQKGAAPSNNSAFGALISQISVNYRSDEISGEIAEYPYSRREYTYTYTAEGKLLSYSNTRFYYNESDGTLSESNSTTTTNTYDEDGKTIGGSFYDATDNNGDGILDDSESIVCTITYDSSGYLTSQSCVTTSDDDGDGPTEATETVSDTTYTHTYTDGVLTQTIVEGGDEIFNTPYTLDFTYNEDGLVATKTKSYNNYGESGIDTYYRLSFSYDSEGRVIGYTNRFEYDSNDDEVLDYFEERIYTFSYDDNARILTSNYQYRDDSTPTVEGYNSNYLYTHTYSYTDDGLLSSYDRTYQTDLDRDGEVDNVSYTRNIEYTYENGYLASLNYDYESTGDDEVIDSQDHETQVFTYQDGLLKTIVWEDDDNNDGAIDEATTIEATYDASGRVTAYEAINYDGDYASLDEAQAVALTYNADDTVTGTITMTSYGEGDPEVTTTPVNIDFSANGLPSGGMDYTFDTIEPDYCVTPSTETLLYYHGDNYIKEQTYLINIKIPKILGIMWMVSMSDS</sequence>
<feature type="signal peptide" evidence="1">
    <location>
        <begin position="1"/>
        <end position="30"/>
    </location>
</feature>
<accession>Q1K1P8</accession>
<evidence type="ECO:0000313" key="2">
    <source>
        <dbReference type="EMBL" id="EAT16340.1"/>
    </source>
</evidence>
<dbReference type="RefSeq" id="WP_005998915.1">
    <property type="nucleotide sequence ID" value="NZ_AAEW02000005.1"/>
</dbReference>
<dbReference type="PROSITE" id="PS51257">
    <property type="entry name" value="PROKAR_LIPOPROTEIN"/>
    <property type="match status" value="1"/>
</dbReference>
<comment type="caution">
    <text evidence="2">The sequence shown here is derived from an EMBL/GenBank/DDBJ whole genome shotgun (WGS) entry which is preliminary data.</text>
</comment>
<evidence type="ECO:0000313" key="3">
    <source>
        <dbReference type="Proteomes" id="UP000005695"/>
    </source>
</evidence>
<keyword evidence="3" id="KW-1185">Reference proteome</keyword>
<dbReference type="Proteomes" id="UP000005695">
    <property type="component" value="Unassembled WGS sequence"/>
</dbReference>
<dbReference type="OrthoDB" id="4981820at2"/>
<name>Q1K1P8_DESA6</name>
<organism evidence="2 3">
    <name type="scientific">Desulfuromonas acetoxidans (strain DSM 684 / 11070)</name>
    <dbReference type="NCBI Taxonomy" id="281689"/>
    <lineage>
        <taxon>Bacteria</taxon>
        <taxon>Pseudomonadati</taxon>
        <taxon>Thermodesulfobacteriota</taxon>
        <taxon>Desulfuromonadia</taxon>
        <taxon>Desulfuromonadales</taxon>
        <taxon>Desulfuromonadaceae</taxon>
        <taxon>Desulfuromonas</taxon>
    </lineage>
</organism>
<feature type="chain" id="PRO_5004192726" description="YD repeat" evidence="1">
    <location>
        <begin position="31"/>
        <end position="624"/>
    </location>
</feature>
<gene>
    <name evidence="2" type="ORF">Dace_1804</name>
</gene>
<dbReference type="EMBL" id="AAEW02000005">
    <property type="protein sequence ID" value="EAT16340.1"/>
    <property type="molecule type" value="Genomic_DNA"/>
</dbReference>
<evidence type="ECO:0008006" key="4">
    <source>
        <dbReference type="Google" id="ProtNLM"/>
    </source>
</evidence>
<protein>
    <recommendedName>
        <fullName evidence="4">YD repeat</fullName>
    </recommendedName>
</protein>
<reference evidence="2" key="2">
    <citation type="submission" date="2006-05" db="EMBL/GenBank/DDBJ databases">
        <title>Sequencing of the draft genome and assembly of Desulfuromonas acetoxidans DSM 684.</title>
        <authorList>
            <consortium name="US DOE Joint Genome Institute (JGI-PGF)"/>
            <person name="Copeland A."/>
            <person name="Lucas S."/>
            <person name="Lapidus A."/>
            <person name="Barry K."/>
            <person name="Detter J.C."/>
            <person name="Glavina del Rio T."/>
            <person name="Hammon N."/>
            <person name="Israni S."/>
            <person name="Dalin E."/>
            <person name="Tice H."/>
            <person name="Bruce D."/>
            <person name="Pitluck S."/>
            <person name="Richardson P."/>
        </authorList>
    </citation>
    <scope>NUCLEOTIDE SEQUENCE [LARGE SCALE GENOMIC DNA]</scope>
    <source>
        <strain evidence="2">DSM 684</strain>
    </source>
</reference>
<reference evidence="2" key="1">
    <citation type="submission" date="2006-05" db="EMBL/GenBank/DDBJ databases">
        <title>Annotation of the draft genome assembly of Desulfuromonas acetoxidans DSM 684.</title>
        <authorList>
            <consortium name="US DOE Joint Genome Institute (JGI-ORNL)"/>
            <person name="Larimer F."/>
            <person name="Land M."/>
            <person name="Hauser L."/>
        </authorList>
    </citation>
    <scope>NUCLEOTIDE SEQUENCE [LARGE SCALE GENOMIC DNA]</scope>
    <source>
        <strain evidence="2">DSM 684</strain>
    </source>
</reference>
<proteinExistence type="predicted"/>
<dbReference type="AlphaFoldDB" id="Q1K1P8"/>
<evidence type="ECO:0000256" key="1">
    <source>
        <dbReference type="SAM" id="SignalP"/>
    </source>
</evidence>